<feature type="region of interest" description="Disordered" evidence="1">
    <location>
        <begin position="1"/>
        <end position="54"/>
    </location>
</feature>
<evidence type="ECO:0000313" key="2">
    <source>
        <dbReference type="EMBL" id="TNN47551.1"/>
    </source>
</evidence>
<proteinExistence type="predicted"/>
<evidence type="ECO:0000313" key="3">
    <source>
        <dbReference type="Proteomes" id="UP000314294"/>
    </source>
</evidence>
<organism evidence="2 3">
    <name type="scientific">Liparis tanakae</name>
    <name type="common">Tanaka's snailfish</name>
    <dbReference type="NCBI Taxonomy" id="230148"/>
    <lineage>
        <taxon>Eukaryota</taxon>
        <taxon>Metazoa</taxon>
        <taxon>Chordata</taxon>
        <taxon>Craniata</taxon>
        <taxon>Vertebrata</taxon>
        <taxon>Euteleostomi</taxon>
        <taxon>Actinopterygii</taxon>
        <taxon>Neopterygii</taxon>
        <taxon>Teleostei</taxon>
        <taxon>Neoteleostei</taxon>
        <taxon>Acanthomorphata</taxon>
        <taxon>Eupercaria</taxon>
        <taxon>Perciformes</taxon>
        <taxon>Cottioidei</taxon>
        <taxon>Cottales</taxon>
        <taxon>Liparidae</taxon>
        <taxon>Liparis</taxon>
    </lineage>
</organism>
<evidence type="ECO:0000256" key="1">
    <source>
        <dbReference type="SAM" id="MobiDB-lite"/>
    </source>
</evidence>
<comment type="caution">
    <text evidence="2">The sequence shown here is derived from an EMBL/GenBank/DDBJ whole genome shotgun (WGS) entry which is preliminary data.</text>
</comment>
<gene>
    <name evidence="2" type="ORF">EYF80_042272</name>
</gene>
<sequence>MNPGRDIRRSQRPPSCLRRQRSEEGSVSVPVVKQHAPSLVSTPPRGSDPPGGLAQPAMTAYTACSNDLTQYLSVIRLLEAPPDVPVVALVRSGLVMLVSGGGVRGPAAAVVVGGLVSVPGLRALLDRVGAVRGGRSLPRLDQRHLVDLDFGIRRVLDEAGLAGDRTFLWSLTDTSTDSRFNSARRASCCTSLTGIFCLTSGTPAHGDEW</sequence>
<name>A0A4Z2G2P5_9TELE</name>
<keyword evidence="3" id="KW-1185">Reference proteome</keyword>
<dbReference type="Proteomes" id="UP000314294">
    <property type="component" value="Unassembled WGS sequence"/>
</dbReference>
<dbReference type="EMBL" id="SRLO01000738">
    <property type="protein sequence ID" value="TNN47551.1"/>
    <property type="molecule type" value="Genomic_DNA"/>
</dbReference>
<reference evidence="2 3" key="1">
    <citation type="submission" date="2019-03" db="EMBL/GenBank/DDBJ databases">
        <title>First draft genome of Liparis tanakae, snailfish: a comprehensive survey of snailfish specific genes.</title>
        <authorList>
            <person name="Kim W."/>
            <person name="Song I."/>
            <person name="Jeong J.-H."/>
            <person name="Kim D."/>
            <person name="Kim S."/>
            <person name="Ryu S."/>
            <person name="Song J.Y."/>
            <person name="Lee S.K."/>
        </authorList>
    </citation>
    <scope>NUCLEOTIDE SEQUENCE [LARGE SCALE GENOMIC DNA]</scope>
    <source>
        <tissue evidence="2">Muscle</tissue>
    </source>
</reference>
<accession>A0A4Z2G2P5</accession>
<protein>
    <submittedName>
        <fullName evidence="2">Uncharacterized protein</fullName>
    </submittedName>
</protein>
<dbReference type="AlphaFoldDB" id="A0A4Z2G2P5"/>